<dbReference type="Proteomes" id="UP001165079">
    <property type="component" value="Unassembled WGS sequence"/>
</dbReference>
<evidence type="ECO:0000313" key="2">
    <source>
        <dbReference type="EMBL" id="GLZ77421.1"/>
    </source>
</evidence>
<protein>
    <submittedName>
        <fullName evidence="2">Uncharacterized protein</fullName>
    </submittedName>
</protein>
<organism evidence="2 3">
    <name type="scientific">Actinorhabdospora filicis</name>
    <dbReference type="NCBI Taxonomy" id="1785913"/>
    <lineage>
        <taxon>Bacteria</taxon>
        <taxon>Bacillati</taxon>
        <taxon>Actinomycetota</taxon>
        <taxon>Actinomycetes</taxon>
        <taxon>Micromonosporales</taxon>
        <taxon>Micromonosporaceae</taxon>
        <taxon>Actinorhabdospora</taxon>
    </lineage>
</organism>
<evidence type="ECO:0000313" key="3">
    <source>
        <dbReference type="Proteomes" id="UP001165079"/>
    </source>
</evidence>
<accession>A0A9W6W9D7</accession>
<dbReference type="EMBL" id="BSTX01000001">
    <property type="protein sequence ID" value="GLZ77421.1"/>
    <property type="molecule type" value="Genomic_DNA"/>
</dbReference>
<comment type="caution">
    <text evidence="2">The sequence shown here is derived from an EMBL/GenBank/DDBJ whole genome shotgun (WGS) entry which is preliminary data.</text>
</comment>
<dbReference type="RefSeq" id="WP_285662527.1">
    <property type="nucleotide sequence ID" value="NZ_BSTX01000001.1"/>
</dbReference>
<keyword evidence="1" id="KW-1133">Transmembrane helix</keyword>
<proteinExistence type="predicted"/>
<reference evidence="2" key="1">
    <citation type="submission" date="2023-03" db="EMBL/GenBank/DDBJ databases">
        <title>Actinorhabdospora filicis NBRC 111898.</title>
        <authorList>
            <person name="Ichikawa N."/>
            <person name="Sato H."/>
            <person name="Tonouchi N."/>
        </authorList>
    </citation>
    <scope>NUCLEOTIDE SEQUENCE</scope>
    <source>
        <strain evidence="2">NBRC 111898</strain>
    </source>
</reference>
<evidence type="ECO:0000256" key="1">
    <source>
        <dbReference type="SAM" id="Phobius"/>
    </source>
</evidence>
<feature type="transmembrane region" description="Helical" evidence="1">
    <location>
        <begin position="20"/>
        <end position="40"/>
    </location>
</feature>
<sequence length="45" mass="5163">MYSTSWLMPRWTPTVCLQDLLFPVVRTLLAAALAHFAHLAHLTLR</sequence>
<keyword evidence="1" id="KW-0472">Membrane</keyword>
<dbReference type="AlphaFoldDB" id="A0A9W6W9D7"/>
<name>A0A9W6W9D7_9ACTN</name>
<gene>
    <name evidence="2" type="ORF">Afil01_22280</name>
</gene>
<keyword evidence="3" id="KW-1185">Reference proteome</keyword>
<keyword evidence="1" id="KW-0812">Transmembrane</keyword>